<sequence>MEHHDHATAMEPRGLDDTPGGVLPMHFVASEQDQPALTLADIFLTPCPTAYDNGKQWQVEK</sequence>
<organism evidence="2 3">
    <name type="scientific">Xenorhabdus doucetiae</name>
    <dbReference type="NCBI Taxonomy" id="351671"/>
    <lineage>
        <taxon>Bacteria</taxon>
        <taxon>Pseudomonadati</taxon>
        <taxon>Pseudomonadota</taxon>
        <taxon>Gammaproteobacteria</taxon>
        <taxon>Enterobacterales</taxon>
        <taxon>Morganellaceae</taxon>
        <taxon>Xenorhabdus</taxon>
    </lineage>
</organism>
<dbReference type="EMBL" id="FO704550">
    <property type="protein sequence ID" value="CDG18656.1"/>
    <property type="molecule type" value="Genomic_DNA"/>
</dbReference>
<evidence type="ECO:0000313" key="2">
    <source>
        <dbReference type="EMBL" id="CDG18656.1"/>
    </source>
</evidence>
<dbReference type="HOGENOM" id="CLU_2921771_0_0_6"/>
<reference evidence="2 3" key="1">
    <citation type="submission" date="2013-07" db="EMBL/GenBank/DDBJ databases">
        <authorList>
            <person name="Genoscope - CEA"/>
        </authorList>
    </citation>
    <scope>NUCLEOTIDE SEQUENCE [LARGE SCALE GENOMIC DNA]</scope>
    <source>
        <strain evidence="3">FRM16 / DSM 17909</strain>
    </source>
</reference>
<feature type="region of interest" description="Disordered" evidence="1">
    <location>
        <begin position="1"/>
        <end position="24"/>
    </location>
</feature>
<dbReference type="Proteomes" id="UP000032721">
    <property type="component" value="Chromosome"/>
</dbReference>
<evidence type="ECO:0000313" key="3">
    <source>
        <dbReference type="Proteomes" id="UP000032721"/>
    </source>
</evidence>
<protein>
    <submittedName>
        <fullName evidence="2">Uncharacterized protein</fullName>
    </submittedName>
</protein>
<proteinExistence type="predicted"/>
<gene>
    <name evidence="2" type="ORF">XDD1_2957</name>
</gene>
<feature type="compositionally biased region" description="Basic and acidic residues" evidence="1">
    <location>
        <begin position="1"/>
        <end position="16"/>
    </location>
</feature>
<name>A0A068QVI1_9GAMM</name>
<dbReference type="AlphaFoldDB" id="A0A068QVI1"/>
<accession>A0A068QVI1</accession>
<evidence type="ECO:0000256" key="1">
    <source>
        <dbReference type="SAM" id="MobiDB-lite"/>
    </source>
</evidence>
<dbReference type="KEGG" id="xdo:XDD1_2957"/>